<evidence type="ECO:0000313" key="2">
    <source>
        <dbReference type="Proteomes" id="UP000027138"/>
    </source>
</evidence>
<keyword evidence="2" id="KW-1185">Reference proteome</keyword>
<name>A0A067JCP9_JATCU</name>
<organism evidence="1 2">
    <name type="scientific">Jatropha curcas</name>
    <name type="common">Barbados nut</name>
    <dbReference type="NCBI Taxonomy" id="180498"/>
    <lineage>
        <taxon>Eukaryota</taxon>
        <taxon>Viridiplantae</taxon>
        <taxon>Streptophyta</taxon>
        <taxon>Embryophyta</taxon>
        <taxon>Tracheophyta</taxon>
        <taxon>Spermatophyta</taxon>
        <taxon>Magnoliopsida</taxon>
        <taxon>eudicotyledons</taxon>
        <taxon>Gunneridae</taxon>
        <taxon>Pentapetalae</taxon>
        <taxon>rosids</taxon>
        <taxon>fabids</taxon>
        <taxon>Malpighiales</taxon>
        <taxon>Euphorbiaceae</taxon>
        <taxon>Crotonoideae</taxon>
        <taxon>Jatropheae</taxon>
        <taxon>Jatropha</taxon>
    </lineage>
</organism>
<evidence type="ECO:0000313" key="1">
    <source>
        <dbReference type="EMBL" id="KDP21611.1"/>
    </source>
</evidence>
<sequence length="96" mass="10763">MYGSRMNHAEASVPVTSRPGKAIRRGWVERSSWLASRMAGQNCAGLVNLVWGIWLDPKRTIPLVIRVRRDSFWAQKSKGINIVLGYSISELPSPKV</sequence>
<gene>
    <name evidence="1" type="ORF">JCGZ_03282</name>
</gene>
<dbReference type="Proteomes" id="UP000027138">
    <property type="component" value="Unassembled WGS sequence"/>
</dbReference>
<reference evidence="1 2" key="1">
    <citation type="journal article" date="2014" name="PLoS ONE">
        <title>Global Analysis of Gene Expression Profiles in Physic Nut (Jatropha curcas L.) Seedlings Exposed to Salt Stress.</title>
        <authorList>
            <person name="Zhang L."/>
            <person name="Zhang C."/>
            <person name="Wu P."/>
            <person name="Chen Y."/>
            <person name="Li M."/>
            <person name="Jiang H."/>
            <person name="Wu G."/>
        </authorList>
    </citation>
    <scope>NUCLEOTIDE SEQUENCE [LARGE SCALE GENOMIC DNA]</scope>
    <source>
        <strain evidence="2">cv. GZQX0401</strain>
        <tissue evidence="1">Young leaves</tissue>
    </source>
</reference>
<dbReference type="AlphaFoldDB" id="A0A067JCP9"/>
<proteinExistence type="predicted"/>
<accession>A0A067JCP9</accession>
<dbReference type="EMBL" id="KK915609">
    <property type="protein sequence ID" value="KDP21611.1"/>
    <property type="molecule type" value="Genomic_DNA"/>
</dbReference>
<protein>
    <submittedName>
        <fullName evidence="1">Uncharacterized protein</fullName>
    </submittedName>
</protein>